<feature type="non-terminal residue" evidence="2">
    <location>
        <position position="1"/>
    </location>
</feature>
<dbReference type="Proteomes" id="UP001596274">
    <property type="component" value="Unassembled WGS sequence"/>
</dbReference>
<dbReference type="EMBL" id="JBHSWT010000188">
    <property type="protein sequence ID" value="MFC6770908.1"/>
    <property type="molecule type" value="Genomic_DNA"/>
</dbReference>
<evidence type="ECO:0000313" key="3">
    <source>
        <dbReference type="Proteomes" id="UP001596274"/>
    </source>
</evidence>
<keyword evidence="3" id="KW-1185">Reference proteome</keyword>
<sequence>DPVTPAAVEEFATDAGALIARVTDRREIETDTDVDVSFADPEDAVRERLDEMSLSSTALDVEEAVRSDTVPDSNVRETVKRRVEERLDDLDGFDPTARDAESEAPAADGDDSDASDEVGTDGQVSMEDYL</sequence>
<accession>A0ABD5T0A6</accession>
<protein>
    <submittedName>
        <fullName evidence="2">DNA double-strand break repair protein Mre11</fullName>
    </submittedName>
</protein>
<evidence type="ECO:0000256" key="1">
    <source>
        <dbReference type="SAM" id="MobiDB-lite"/>
    </source>
</evidence>
<organism evidence="2 3">
    <name type="scientific">Halorubrum pallidum</name>
    <dbReference type="NCBI Taxonomy" id="1526114"/>
    <lineage>
        <taxon>Archaea</taxon>
        <taxon>Methanobacteriati</taxon>
        <taxon>Methanobacteriota</taxon>
        <taxon>Stenosarchaea group</taxon>
        <taxon>Halobacteria</taxon>
        <taxon>Halobacteriales</taxon>
        <taxon>Haloferacaceae</taxon>
        <taxon>Halorubrum</taxon>
    </lineage>
</organism>
<evidence type="ECO:0000313" key="2">
    <source>
        <dbReference type="EMBL" id="MFC6770908.1"/>
    </source>
</evidence>
<comment type="caution">
    <text evidence="2">The sequence shown here is derived from an EMBL/GenBank/DDBJ whole genome shotgun (WGS) entry which is preliminary data.</text>
</comment>
<dbReference type="AlphaFoldDB" id="A0ABD5T0A6"/>
<reference evidence="2 3" key="1">
    <citation type="journal article" date="2019" name="Int. J. Syst. Evol. Microbiol.">
        <title>The Global Catalogue of Microorganisms (GCM) 10K type strain sequencing project: providing services to taxonomists for standard genome sequencing and annotation.</title>
        <authorList>
            <consortium name="The Broad Institute Genomics Platform"/>
            <consortium name="The Broad Institute Genome Sequencing Center for Infectious Disease"/>
            <person name="Wu L."/>
            <person name="Ma J."/>
        </authorList>
    </citation>
    <scope>NUCLEOTIDE SEQUENCE [LARGE SCALE GENOMIC DNA]</scope>
    <source>
        <strain evidence="2 3">PJ61</strain>
    </source>
</reference>
<feature type="compositionally biased region" description="Basic and acidic residues" evidence="1">
    <location>
        <begin position="74"/>
        <end position="85"/>
    </location>
</feature>
<name>A0ABD5T0A6_9EURY</name>
<feature type="region of interest" description="Disordered" evidence="1">
    <location>
        <begin position="47"/>
        <end position="130"/>
    </location>
</feature>
<proteinExistence type="predicted"/>
<gene>
    <name evidence="2" type="ORF">ACFQDD_05145</name>
</gene>
<feature type="compositionally biased region" description="Acidic residues" evidence="1">
    <location>
        <begin position="108"/>
        <end position="119"/>
    </location>
</feature>